<accession>A0ABY7ZSW8</accession>
<keyword evidence="2" id="KW-1185">Reference proteome</keyword>
<gene>
    <name evidence="1" type="ORF">PVK37_06095</name>
</gene>
<dbReference type="RefSeq" id="WP_275032771.1">
    <property type="nucleotide sequence ID" value="NZ_CP118615.1"/>
</dbReference>
<proteinExistence type="predicted"/>
<dbReference type="Proteomes" id="UP001219605">
    <property type="component" value="Chromosome"/>
</dbReference>
<evidence type="ECO:0000313" key="2">
    <source>
        <dbReference type="Proteomes" id="UP001219605"/>
    </source>
</evidence>
<name>A0ABY7ZSW8_9ACTN</name>
<dbReference type="EMBL" id="CP118615">
    <property type="protein sequence ID" value="WDZ85995.1"/>
    <property type="molecule type" value="Genomic_DNA"/>
</dbReference>
<protein>
    <submittedName>
        <fullName evidence="1">Uncharacterized protein</fullName>
    </submittedName>
</protein>
<organism evidence="1 2">
    <name type="scientific">Micromonospora cathayae</name>
    <dbReference type="NCBI Taxonomy" id="3028804"/>
    <lineage>
        <taxon>Bacteria</taxon>
        <taxon>Bacillati</taxon>
        <taxon>Actinomycetota</taxon>
        <taxon>Actinomycetes</taxon>
        <taxon>Micromonosporales</taxon>
        <taxon>Micromonosporaceae</taxon>
        <taxon>Micromonospora</taxon>
    </lineage>
</organism>
<reference evidence="1 2" key="1">
    <citation type="submission" date="2023-02" db="EMBL/GenBank/DDBJ databases">
        <authorList>
            <person name="Mo P."/>
        </authorList>
    </citation>
    <scope>NUCLEOTIDE SEQUENCE [LARGE SCALE GENOMIC DNA]</scope>
    <source>
        <strain evidence="1 2">HUAS 3</strain>
    </source>
</reference>
<sequence length="101" mass="10832">MGVHESRARAESRAAHEIIAAHVADQEPGICRVCLAPGPCAPANAAANRLVELGLPVRTPVLTAGRLAVLRHWLAPHRWGSPRPAPLVTRAWRWRLGSATG</sequence>
<evidence type="ECO:0000313" key="1">
    <source>
        <dbReference type="EMBL" id="WDZ85995.1"/>
    </source>
</evidence>